<dbReference type="Pfam" id="PF02421">
    <property type="entry name" value="FeoB_N"/>
    <property type="match status" value="1"/>
</dbReference>
<reference evidence="2" key="1">
    <citation type="journal article" date="2014" name="Front. Microbiol.">
        <title>High frequency of phylogenetically diverse reductive dehalogenase-homologous genes in deep subseafloor sedimentary metagenomes.</title>
        <authorList>
            <person name="Kawai M."/>
            <person name="Futagami T."/>
            <person name="Toyoda A."/>
            <person name="Takaki Y."/>
            <person name="Nishi S."/>
            <person name="Hori S."/>
            <person name="Arai W."/>
            <person name="Tsubouchi T."/>
            <person name="Morono Y."/>
            <person name="Uchiyama I."/>
            <person name="Ito T."/>
            <person name="Fujiyama A."/>
            <person name="Inagaki F."/>
            <person name="Takami H."/>
        </authorList>
    </citation>
    <scope>NUCLEOTIDE SEQUENCE</scope>
    <source>
        <strain evidence="2">Expedition CK06-06</strain>
    </source>
</reference>
<dbReference type="InterPro" id="IPR030389">
    <property type="entry name" value="G_FEOB_dom"/>
</dbReference>
<dbReference type="AlphaFoldDB" id="X1LJ73"/>
<evidence type="ECO:0000259" key="1">
    <source>
        <dbReference type="Pfam" id="PF02421"/>
    </source>
</evidence>
<sequence length="84" mass="9306">VINIADATNLERSLNLTLQLIKRKVPLIVALNFWDETKHTGGTLVLSRFCNVSLECYLCSQAQYHRIAGCFAAAQIGNVLDAWA</sequence>
<feature type="domain" description="FeoB-type G" evidence="1">
    <location>
        <begin position="1"/>
        <end position="44"/>
    </location>
</feature>
<organism evidence="2">
    <name type="scientific">marine sediment metagenome</name>
    <dbReference type="NCBI Taxonomy" id="412755"/>
    <lineage>
        <taxon>unclassified sequences</taxon>
        <taxon>metagenomes</taxon>
        <taxon>ecological metagenomes</taxon>
    </lineage>
</organism>
<comment type="caution">
    <text evidence="2">The sequence shown here is derived from an EMBL/GenBank/DDBJ whole genome shotgun (WGS) entry which is preliminary data.</text>
</comment>
<name>X1LJ73_9ZZZZ</name>
<dbReference type="GO" id="GO:0005525">
    <property type="term" value="F:GTP binding"/>
    <property type="evidence" value="ECO:0007669"/>
    <property type="project" value="InterPro"/>
</dbReference>
<accession>X1LJ73</accession>
<proteinExistence type="predicted"/>
<evidence type="ECO:0000313" key="2">
    <source>
        <dbReference type="EMBL" id="GAI02415.1"/>
    </source>
</evidence>
<dbReference type="InterPro" id="IPR027417">
    <property type="entry name" value="P-loop_NTPase"/>
</dbReference>
<protein>
    <recommendedName>
        <fullName evidence="1">FeoB-type G domain-containing protein</fullName>
    </recommendedName>
</protein>
<gene>
    <name evidence="2" type="ORF">S06H3_22672</name>
</gene>
<dbReference type="EMBL" id="BARV01012166">
    <property type="protein sequence ID" value="GAI02415.1"/>
    <property type="molecule type" value="Genomic_DNA"/>
</dbReference>
<dbReference type="Gene3D" id="3.40.50.300">
    <property type="entry name" value="P-loop containing nucleotide triphosphate hydrolases"/>
    <property type="match status" value="1"/>
</dbReference>
<feature type="non-terminal residue" evidence="2">
    <location>
        <position position="1"/>
    </location>
</feature>